<evidence type="ECO:0000313" key="7">
    <source>
        <dbReference type="EMBL" id="PIS23429.1"/>
    </source>
</evidence>
<dbReference type="Pfam" id="PF01025">
    <property type="entry name" value="GrpE"/>
    <property type="match status" value="1"/>
</dbReference>
<comment type="similarity">
    <text evidence="1 3 5">Belongs to the GrpE family.</text>
</comment>
<dbReference type="GO" id="GO:0051082">
    <property type="term" value="F:unfolded protein binding"/>
    <property type="evidence" value="ECO:0007669"/>
    <property type="project" value="TreeGrafter"/>
</dbReference>
<dbReference type="GO" id="GO:0051087">
    <property type="term" value="F:protein-folding chaperone binding"/>
    <property type="evidence" value="ECO:0007669"/>
    <property type="project" value="InterPro"/>
</dbReference>
<comment type="function">
    <text evidence="3 4">Participates actively in the response to hyperosmotic and heat shock by preventing the aggregation of stress-denatured proteins, in association with DnaK and GrpE. It is the nucleotide exchange factor for DnaK and may function as a thermosensor. Unfolded proteins bind initially to DnaJ; upon interaction with the DnaJ-bound protein, DnaK hydrolyzes its bound ATP, resulting in the formation of a stable complex. GrpE releases ADP from DnaK; ATP binding to DnaK triggers the release of the substrate protein, thus completing the reaction cycle. Several rounds of ATP-dependent interactions between DnaJ, DnaK and GrpE are required for fully efficient folding.</text>
</comment>
<dbReference type="GO" id="GO:0042803">
    <property type="term" value="F:protein homodimerization activity"/>
    <property type="evidence" value="ECO:0007669"/>
    <property type="project" value="InterPro"/>
</dbReference>
<dbReference type="InterPro" id="IPR000740">
    <property type="entry name" value="GrpE"/>
</dbReference>
<dbReference type="Gene3D" id="2.30.22.10">
    <property type="entry name" value="Head domain of nucleotide exchange factor GrpE"/>
    <property type="match status" value="1"/>
</dbReference>
<evidence type="ECO:0000256" key="1">
    <source>
        <dbReference type="ARBA" id="ARBA00009054"/>
    </source>
</evidence>
<keyword evidence="3" id="KW-0963">Cytoplasm</keyword>
<dbReference type="PANTHER" id="PTHR21237:SF23">
    <property type="entry name" value="GRPE PROTEIN HOMOLOG, MITOCHONDRIAL"/>
    <property type="match status" value="1"/>
</dbReference>
<evidence type="ECO:0000256" key="6">
    <source>
        <dbReference type="SAM" id="Coils"/>
    </source>
</evidence>
<evidence type="ECO:0000313" key="8">
    <source>
        <dbReference type="Proteomes" id="UP000230340"/>
    </source>
</evidence>
<name>A0A2H0XH04_UNCKA</name>
<dbReference type="CDD" id="cd00446">
    <property type="entry name" value="GrpE"/>
    <property type="match status" value="1"/>
</dbReference>
<sequence length="169" mass="19349">MKKPENTEKENINPKEYEECCEDKTKEMESKIFELENNWKRALADYKNLEKRVAEEKQEFAKYFLAGFIRELLAVLDNLEKAQEHTKDEGVNLVVKDFREILKKEGVEEIIAQDTNFDPLMHDAVEVGDGTDGKILKVLEKGYKIGERILRPAKVVVGKSFAAAESVGI</sequence>
<dbReference type="GO" id="GO:0005737">
    <property type="term" value="C:cytoplasm"/>
    <property type="evidence" value="ECO:0007669"/>
    <property type="project" value="UniProtKB-SubCell"/>
</dbReference>
<dbReference type="GO" id="GO:0000774">
    <property type="term" value="F:adenyl-nucleotide exchange factor activity"/>
    <property type="evidence" value="ECO:0007669"/>
    <property type="project" value="InterPro"/>
</dbReference>
<dbReference type="InterPro" id="IPR013805">
    <property type="entry name" value="GrpE_CC"/>
</dbReference>
<dbReference type="GO" id="GO:0006457">
    <property type="term" value="P:protein folding"/>
    <property type="evidence" value="ECO:0007669"/>
    <property type="project" value="InterPro"/>
</dbReference>
<dbReference type="InterPro" id="IPR009012">
    <property type="entry name" value="GrpE_head"/>
</dbReference>
<reference evidence="8" key="1">
    <citation type="submission" date="2017-09" db="EMBL/GenBank/DDBJ databases">
        <title>Depth-based differentiation of microbial function through sediment-hosted aquifers and enrichment of novel symbionts in the deep terrestrial subsurface.</title>
        <authorList>
            <person name="Probst A.J."/>
            <person name="Ladd B."/>
            <person name="Jarett J.K."/>
            <person name="Geller-Mcgrath D.E."/>
            <person name="Sieber C.M.K."/>
            <person name="Emerson J.B."/>
            <person name="Anantharaman K."/>
            <person name="Thomas B.C."/>
            <person name="Malmstrom R."/>
            <person name="Stieglmeier M."/>
            <person name="Klingl A."/>
            <person name="Woyke T."/>
            <person name="Ryan C.M."/>
            <person name="Banfield J.F."/>
        </authorList>
    </citation>
    <scope>NUCLEOTIDE SEQUENCE [LARGE SCALE GENOMIC DNA]</scope>
</reference>
<dbReference type="PROSITE" id="PS01071">
    <property type="entry name" value="GRPE"/>
    <property type="match status" value="1"/>
</dbReference>
<evidence type="ECO:0000256" key="2">
    <source>
        <dbReference type="ARBA" id="ARBA00023186"/>
    </source>
</evidence>
<dbReference type="Gene3D" id="3.90.20.20">
    <property type="match status" value="1"/>
</dbReference>
<keyword evidence="2 3" id="KW-0143">Chaperone</keyword>
<feature type="coiled-coil region" evidence="6">
    <location>
        <begin position="32"/>
        <end position="89"/>
    </location>
</feature>
<accession>A0A2H0XH04</accession>
<keyword evidence="3 4" id="KW-0346">Stress response</keyword>
<dbReference type="HAMAP" id="MF_01151">
    <property type="entry name" value="GrpE"/>
    <property type="match status" value="1"/>
</dbReference>
<dbReference type="SUPFAM" id="SSF58014">
    <property type="entry name" value="Coiled-coil domain of nucleotide exchange factor GrpE"/>
    <property type="match status" value="1"/>
</dbReference>
<organism evidence="7 8">
    <name type="scientific">candidate division WWE3 bacterium CG08_land_8_20_14_0_20_40_13</name>
    <dbReference type="NCBI Taxonomy" id="1975084"/>
    <lineage>
        <taxon>Bacteria</taxon>
        <taxon>Katanobacteria</taxon>
    </lineage>
</organism>
<proteinExistence type="inferred from homology"/>
<dbReference type="Proteomes" id="UP000230340">
    <property type="component" value="Unassembled WGS sequence"/>
</dbReference>
<keyword evidence="6" id="KW-0175">Coiled coil</keyword>
<dbReference type="AlphaFoldDB" id="A0A2H0XH04"/>
<comment type="subunit">
    <text evidence="3">Homodimer.</text>
</comment>
<dbReference type="PANTHER" id="PTHR21237">
    <property type="entry name" value="GRPE PROTEIN"/>
    <property type="match status" value="1"/>
</dbReference>
<evidence type="ECO:0000256" key="5">
    <source>
        <dbReference type="RuleBase" id="RU004478"/>
    </source>
</evidence>
<dbReference type="SUPFAM" id="SSF51064">
    <property type="entry name" value="Head domain of nucleotide exchange factor GrpE"/>
    <property type="match status" value="1"/>
</dbReference>
<comment type="subcellular location">
    <subcellularLocation>
        <location evidence="3">Cytoplasm</location>
    </subcellularLocation>
</comment>
<dbReference type="PRINTS" id="PR00773">
    <property type="entry name" value="GRPEPROTEIN"/>
</dbReference>
<dbReference type="EMBL" id="PEYT01000002">
    <property type="protein sequence ID" value="PIS23429.1"/>
    <property type="molecule type" value="Genomic_DNA"/>
</dbReference>
<evidence type="ECO:0000256" key="4">
    <source>
        <dbReference type="RuleBase" id="RU000639"/>
    </source>
</evidence>
<comment type="caution">
    <text evidence="7">The sequence shown here is derived from an EMBL/GenBank/DDBJ whole genome shotgun (WGS) entry which is preliminary data.</text>
</comment>
<gene>
    <name evidence="3 7" type="primary">grpE</name>
    <name evidence="7" type="ORF">COT49_00200</name>
</gene>
<protein>
    <recommendedName>
        <fullName evidence="3 4">Protein GrpE</fullName>
    </recommendedName>
    <alternativeName>
        <fullName evidence="3">HSP-70 cofactor</fullName>
    </alternativeName>
</protein>
<evidence type="ECO:0000256" key="3">
    <source>
        <dbReference type="HAMAP-Rule" id="MF_01151"/>
    </source>
</evidence>